<name>A0ABQ3M792_9PSEU</name>
<proteinExistence type="predicted"/>
<keyword evidence="2" id="KW-0812">Transmembrane</keyword>
<keyword evidence="2" id="KW-0472">Membrane</keyword>
<gene>
    <name evidence="3" type="ORF">GCM10017774_20940</name>
</gene>
<feature type="transmembrane region" description="Helical" evidence="2">
    <location>
        <begin position="356"/>
        <end position="377"/>
    </location>
</feature>
<sequence length="684" mass="70618">MDGQDRLGYEQRLALELAAIGQRLSTISSEMREHSASTATAVIEAPDEVRQAQVPAAAPTPPAGVPQQGQAPQHPLGVPQQPAGAGTPPAGAPSAGMPQQPNPWSPQAAASTQLPPPPGPQFPGQQPPPPGHAFPPPGQGHWPHPPQQPWAPQQPRETLFEKLGKDGAGAKLLAWVGGAITVLGFVLLLVLAVQRGWLGPLPRVVGGAVFSAALIGIGMRLHRTPAGHTGAMALAFTGFAGLYLDVIAATSLYHYLPEGVGLVVGLGVAAAGVVLALKWESQALAVTVVAACALCSPIITEGFSVLLVAFLLVLKLASTPVQLKRNWPGLAIAGGFPPILASLLATANAIPRNLEWTVVGVAAATTVVGIAVAFLTVRKRPDDVVAIALIAGSALPSLFATTLLTNPANSILAGAVAAVLLAIWMVPDLPRAFTTAAGATGMLALFQTTVIALDGNVRTAIVLAEAVLLAFLAARLNKKSALVGSIAFGLLGFFMTIGLAVPITWLVEEPRFFRNVDPGDYAAGLVTAVVLGVFAAVLPWAALKMRVLREPAKHPFPWIVSGLVLLYGAAGVVLCAALLVSPDETGFLFGHSVVTVSWTIAALFLLVKGINNKALRISGLILVGAAVVKLVLFDLSALDGIARVLAFLGAGLVLLTAGTRYAKLVTSARTPEPQQPQPTAPQHY</sequence>
<dbReference type="RefSeq" id="WP_191297685.1">
    <property type="nucleotide sequence ID" value="NZ_BNAR01000003.1"/>
</dbReference>
<dbReference type="PANTHER" id="PTHR38434:SF1">
    <property type="entry name" value="BLL2549 PROTEIN"/>
    <property type="match status" value="1"/>
</dbReference>
<evidence type="ECO:0000313" key="4">
    <source>
        <dbReference type="Proteomes" id="UP000605568"/>
    </source>
</evidence>
<feature type="compositionally biased region" description="Pro residues" evidence="1">
    <location>
        <begin position="114"/>
        <end position="149"/>
    </location>
</feature>
<dbReference type="EMBL" id="BNAR01000003">
    <property type="protein sequence ID" value="GHH35551.1"/>
    <property type="molecule type" value="Genomic_DNA"/>
</dbReference>
<feature type="transmembrane region" description="Helical" evidence="2">
    <location>
        <begin position="172"/>
        <end position="192"/>
    </location>
</feature>
<feature type="transmembrane region" description="Helical" evidence="2">
    <location>
        <begin position="410"/>
        <end position="426"/>
    </location>
</feature>
<feature type="transmembrane region" description="Helical" evidence="2">
    <location>
        <begin position="259"/>
        <end position="276"/>
    </location>
</feature>
<feature type="transmembrane region" description="Helical" evidence="2">
    <location>
        <begin position="233"/>
        <end position="253"/>
    </location>
</feature>
<evidence type="ECO:0000256" key="2">
    <source>
        <dbReference type="SAM" id="Phobius"/>
    </source>
</evidence>
<comment type="caution">
    <text evidence="3">The sequence shown here is derived from an EMBL/GenBank/DDBJ whole genome shotgun (WGS) entry which is preliminary data.</text>
</comment>
<protein>
    <recommendedName>
        <fullName evidence="5">DUF2339 domain-containing protein</fullName>
    </recommendedName>
</protein>
<keyword evidence="4" id="KW-1185">Reference proteome</keyword>
<feature type="transmembrane region" description="Helical" evidence="2">
    <location>
        <begin position="457"/>
        <end position="474"/>
    </location>
</feature>
<feature type="transmembrane region" description="Helical" evidence="2">
    <location>
        <begin position="330"/>
        <end position="350"/>
    </location>
</feature>
<evidence type="ECO:0008006" key="5">
    <source>
        <dbReference type="Google" id="ProtNLM"/>
    </source>
</evidence>
<dbReference type="Pfam" id="PF10101">
    <property type="entry name" value="DUF2339"/>
    <property type="match status" value="1"/>
</dbReference>
<evidence type="ECO:0000313" key="3">
    <source>
        <dbReference type="EMBL" id="GHH35551.1"/>
    </source>
</evidence>
<feature type="transmembrane region" description="Helical" evidence="2">
    <location>
        <begin position="555"/>
        <end position="580"/>
    </location>
</feature>
<reference evidence="4" key="1">
    <citation type="journal article" date="2019" name="Int. J. Syst. Evol. Microbiol.">
        <title>The Global Catalogue of Microorganisms (GCM) 10K type strain sequencing project: providing services to taxonomists for standard genome sequencing and annotation.</title>
        <authorList>
            <consortium name="The Broad Institute Genomics Platform"/>
            <consortium name="The Broad Institute Genome Sequencing Center for Infectious Disease"/>
            <person name="Wu L."/>
            <person name="Ma J."/>
        </authorList>
    </citation>
    <scope>NUCLEOTIDE SEQUENCE [LARGE SCALE GENOMIC DNA]</scope>
    <source>
        <strain evidence="4">CGMCC 4.7367</strain>
    </source>
</reference>
<feature type="transmembrane region" description="Helical" evidence="2">
    <location>
        <begin position="204"/>
        <end position="221"/>
    </location>
</feature>
<organism evidence="3 4">
    <name type="scientific">Lentzea cavernae</name>
    <dbReference type="NCBI Taxonomy" id="2020703"/>
    <lineage>
        <taxon>Bacteria</taxon>
        <taxon>Bacillati</taxon>
        <taxon>Actinomycetota</taxon>
        <taxon>Actinomycetes</taxon>
        <taxon>Pseudonocardiales</taxon>
        <taxon>Pseudonocardiaceae</taxon>
        <taxon>Lentzea</taxon>
    </lineage>
</organism>
<dbReference type="Proteomes" id="UP000605568">
    <property type="component" value="Unassembled WGS sequence"/>
</dbReference>
<accession>A0ABQ3M792</accession>
<feature type="transmembrane region" description="Helical" evidence="2">
    <location>
        <begin position="384"/>
        <end position="404"/>
    </location>
</feature>
<feature type="transmembrane region" description="Helical" evidence="2">
    <location>
        <begin position="586"/>
        <end position="607"/>
    </location>
</feature>
<feature type="transmembrane region" description="Helical" evidence="2">
    <location>
        <begin position="619"/>
        <end position="638"/>
    </location>
</feature>
<feature type="transmembrane region" description="Helical" evidence="2">
    <location>
        <begin position="521"/>
        <end position="543"/>
    </location>
</feature>
<feature type="compositionally biased region" description="Low complexity" evidence="1">
    <location>
        <begin position="65"/>
        <end position="99"/>
    </location>
</feature>
<feature type="transmembrane region" description="Helical" evidence="2">
    <location>
        <begin position="481"/>
        <end position="501"/>
    </location>
</feature>
<dbReference type="InterPro" id="IPR019286">
    <property type="entry name" value="DUF2339_TM"/>
</dbReference>
<feature type="region of interest" description="Disordered" evidence="1">
    <location>
        <begin position="30"/>
        <end position="153"/>
    </location>
</feature>
<dbReference type="PANTHER" id="PTHR38434">
    <property type="entry name" value="BLL2549 PROTEIN"/>
    <property type="match status" value="1"/>
</dbReference>
<feature type="transmembrane region" description="Helical" evidence="2">
    <location>
        <begin position="644"/>
        <end position="662"/>
    </location>
</feature>
<evidence type="ECO:0000256" key="1">
    <source>
        <dbReference type="SAM" id="MobiDB-lite"/>
    </source>
</evidence>
<keyword evidence="2" id="KW-1133">Transmembrane helix</keyword>